<evidence type="ECO:0000256" key="3">
    <source>
        <dbReference type="SAM" id="MobiDB-lite"/>
    </source>
</evidence>
<feature type="region of interest" description="Disordered" evidence="3">
    <location>
        <begin position="1"/>
        <end position="20"/>
    </location>
</feature>
<dbReference type="Gene3D" id="3.30.230.10">
    <property type="match status" value="1"/>
</dbReference>
<keyword evidence="1" id="KW-0808">Transferase</keyword>
<keyword evidence="5" id="KW-1185">Reference proteome</keyword>
<proteinExistence type="predicted"/>
<dbReference type="EMBL" id="JAQQWL010000015">
    <property type="protein sequence ID" value="KAK8041358.1"/>
    <property type="molecule type" value="Genomic_DNA"/>
</dbReference>
<dbReference type="SUPFAM" id="SSF54211">
    <property type="entry name" value="Ribosomal protein S5 domain 2-like"/>
    <property type="match status" value="1"/>
</dbReference>
<evidence type="ECO:0000256" key="2">
    <source>
        <dbReference type="ARBA" id="ARBA00022777"/>
    </source>
</evidence>
<organism evidence="4 5">
    <name type="scientific">Apiospora phragmitis</name>
    <dbReference type="NCBI Taxonomy" id="2905665"/>
    <lineage>
        <taxon>Eukaryota</taxon>
        <taxon>Fungi</taxon>
        <taxon>Dikarya</taxon>
        <taxon>Ascomycota</taxon>
        <taxon>Pezizomycotina</taxon>
        <taxon>Sordariomycetes</taxon>
        <taxon>Xylariomycetidae</taxon>
        <taxon>Amphisphaeriales</taxon>
        <taxon>Apiosporaceae</taxon>
        <taxon>Apiospora</taxon>
    </lineage>
</organism>
<comment type="caution">
    <text evidence="4">The sequence shown here is derived from an EMBL/GenBank/DDBJ whole genome shotgun (WGS) entry which is preliminary data.</text>
</comment>
<dbReference type="InterPro" id="IPR006205">
    <property type="entry name" value="Mev_gal_kin"/>
</dbReference>
<evidence type="ECO:0008006" key="6">
    <source>
        <dbReference type="Google" id="ProtNLM"/>
    </source>
</evidence>
<gene>
    <name evidence="4" type="ORF">PG994_014365</name>
</gene>
<evidence type="ECO:0000256" key="1">
    <source>
        <dbReference type="ARBA" id="ARBA00022679"/>
    </source>
</evidence>
<protein>
    <recommendedName>
        <fullName evidence="6">Mevalonate kinase</fullName>
    </recommendedName>
</protein>
<sequence>MTCVATTPESDTSEMSNGTNGLHESIEKLRLNGHFSGNGEGVGVVPTNDPVRIKMARKQSSPMMPAFMVSAPGKVIVFGEHAVVHGKAAVAASISLRSYLLVTTLSKSRRTLILRFPDIDLSHEWNIDELPWDAFQHPSKKKYYYDMVTELDDDLLAALRPLLAKISPEKSESERKVHQNAALAFLYLFLSPGLAQVSRLHVHAAINNTNRGRAWK</sequence>
<dbReference type="InterPro" id="IPR020568">
    <property type="entry name" value="Ribosomal_Su5_D2-typ_SF"/>
</dbReference>
<accession>A0ABR1T6I0</accession>
<evidence type="ECO:0000313" key="5">
    <source>
        <dbReference type="Proteomes" id="UP001480595"/>
    </source>
</evidence>
<evidence type="ECO:0000313" key="4">
    <source>
        <dbReference type="EMBL" id="KAK8041358.1"/>
    </source>
</evidence>
<dbReference type="Proteomes" id="UP001480595">
    <property type="component" value="Unassembled WGS sequence"/>
</dbReference>
<reference evidence="4 5" key="1">
    <citation type="submission" date="2023-01" db="EMBL/GenBank/DDBJ databases">
        <title>Analysis of 21 Apiospora genomes using comparative genomics revels a genus with tremendous synthesis potential of carbohydrate active enzymes and secondary metabolites.</title>
        <authorList>
            <person name="Sorensen T."/>
        </authorList>
    </citation>
    <scope>NUCLEOTIDE SEQUENCE [LARGE SCALE GENOMIC DNA]</scope>
    <source>
        <strain evidence="4 5">CBS 135458</strain>
    </source>
</reference>
<keyword evidence="2" id="KW-0418">Kinase</keyword>
<dbReference type="PANTHER" id="PTHR43290">
    <property type="entry name" value="MEVALONATE KINASE"/>
    <property type="match status" value="1"/>
</dbReference>
<dbReference type="PANTHER" id="PTHR43290:SF2">
    <property type="entry name" value="MEVALONATE KINASE"/>
    <property type="match status" value="1"/>
</dbReference>
<name>A0ABR1T6I0_9PEZI</name>
<dbReference type="GeneID" id="92098837"/>
<dbReference type="RefSeq" id="XP_066708903.1">
    <property type="nucleotide sequence ID" value="XM_066865774.1"/>
</dbReference>
<dbReference type="InterPro" id="IPR014721">
    <property type="entry name" value="Ribsml_uS5_D2-typ_fold_subgr"/>
</dbReference>